<evidence type="ECO:0000256" key="2">
    <source>
        <dbReference type="ARBA" id="ARBA00009368"/>
    </source>
</evidence>
<dbReference type="PANTHER" id="PTHR12228:SF0">
    <property type="entry name" value="TATA-BOX BINDING PROTEIN ASSOCIATED FACTOR 7"/>
    <property type="match status" value="1"/>
</dbReference>
<evidence type="ECO:0000256" key="1">
    <source>
        <dbReference type="ARBA" id="ARBA00004123"/>
    </source>
</evidence>
<dbReference type="Pfam" id="PF04658">
    <property type="entry name" value="TAFII55_N"/>
    <property type="match status" value="1"/>
</dbReference>
<keyword evidence="5" id="KW-0539">Nucleus</keyword>
<comment type="similarity">
    <text evidence="2">Belongs to the TAF7 family.</text>
</comment>
<organism evidence="8 9">
    <name type="scientific">Russula ochroleuca</name>
    <dbReference type="NCBI Taxonomy" id="152965"/>
    <lineage>
        <taxon>Eukaryota</taxon>
        <taxon>Fungi</taxon>
        <taxon>Dikarya</taxon>
        <taxon>Basidiomycota</taxon>
        <taxon>Agaricomycotina</taxon>
        <taxon>Agaricomycetes</taxon>
        <taxon>Russulales</taxon>
        <taxon>Russulaceae</taxon>
        <taxon>Russula</taxon>
    </lineage>
</organism>
<feature type="compositionally biased region" description="Acidic residues" evidence="6">
    <location>
        <begin position="1"/>
        <end position="12"/>
    </location>
</feature>
<comment type="subcellular location">
    <subcellularLocation>
        <location evidence="1">Nucleus</location>
    </subcellularLocation>
</comment>
<dbReference type="Proteomes" id="UP000759537">
    <property type="component" value="Unassembled WGS sequence"/>
</dbReference>
<dbReference type="OrthoDB" id="153872at2759"/>
<keyword evidence="3" id="KW-0805">Transcription regulation</keyword>
<reference evidence="8" key="1">
    <citation type="submission" date="2019-10" db="EMBL/GenBank/DDBJ databases">
        <authorList>
            <consortium name="DOE Joint Genome Institute"/>
            <person name="Kuo A."/>
            <person name="Miyauchi S."/>
            <person name="Kiss E."/>
            <person name="Drula E."/>
            <person name="Kohler A."/>
            <person name="Sanchez-Garcia M."/>
            <person name="Andreopoulos B."/>
            <person name="Barry K.W."/>
            <person name="Bonito G."/>
            <person name="Buee M."/>
            <person name="Carver A."/>
            <person name="Chen C."/>
            <person name="Cichocki N."/>
            <person name="Clum A."/>
            <person name="Culley D."/>
            <person name="Crous P.W."/>
            <person name="Fauchery L."/>
            <person name="Girlanda M."/>
            <person name="Hayes R."/>
            <person name="Keri Z."/>
            <person name="LaButti K."/>
            <person name="Lipzen A."/>
            <person name="Lombard V."/>
            <person name="Magnuson J."/>
            <person name="Maillard F."/>
            <person name="Morin E."/>
            <person name="Murat C."/>
            <person name="Nolan M."/>
            <person name="Ohm R."/>
            <person name="Pangilinan J."/>
            <person name="Pereira M."/>
            <person name="Perotto S."/>
            <person name="Peter M."/>
            <person name="Riley R."/>
            <person name="Sitrit Y."/>
            <person name="Stielow B."/>
            <person name="Szollosi G."/>
            <person name="Zifcakova L."/>
            <person name="Stursova M."/>
            <person name="Spatafora J.W."/>
            <person name="Tedersoo L."/>
            <person name="Vaario L.-M."/>
            <person name="Yamada A."/>
            <person name="Yan M."/>
            <person name="Wang P."/>
            <person name="Xu J."/>
            <person name="Bruns T."/>
            <person name="Baldrian P."/>
            <person name="Vilgalys R."/>
            <person name="Henrissat B."/>
            <person name="Grigoriev I.V."/>
            <person name="Hibbett D."/>
            <person name="Nagy L.G."/>
            <person name="Martin F.M."/>
        </authorList>
    </citation>
    <scope>NUCLEOTIDE SEQUENCE</scope>
    <source>
        <strain evidence="8">Prilba</strain>
    </source>
</reference>
<evidence type="ECO:0000256" key="3">
    <source>
        <dbReference type="ARBA" id="ARBA00023015"/>
    </source>
</evidence>
<evidence type="ECO:0000256" key="6">
    <source>
        <dbReference type="SAM" id="MobiDB-lite"/>
    </source>
</evidence>
<proteinExistence type="inferred from homology"/>
<feature type="domain" description="TAFII55 protein conserved region" evidence="7">
    <location>
        <begin position="113"/>
        <end position="263"/>
    </location>
</feature>
<keyword evidence="9" id="KW-1185">Reference proteome</keyword>
<evidence type="ECO:0000259" key="7">
    <source>
        <dbReference type="SMART" id="SM01370"/>
    </source>
</evidence>
<evidence type="ECO:0000256" key="4">
    <source>
        <dbReference type="ARBA" id="ARBA00023163"/>
    </source>
</evidence>
<dbReference type="CDD" id="cd08047">
    <property type="entry name" value="TAF7"/>
    <property type="match status" value="1"/>
</dbReference>
<dbReference type="GO" id="GO:0005669">
    <property type="term" value="C:transcription factor TFIID complex"/>
    <property type="evidence" value="ECO:0007669"/>
    <property type="project" value="InterPro"/>
</dbReference>
<feature type="compositionally biased region" description="Acidic residues" evidence="6">
    <location>
        <begin position="310"/>
        <end position="362"/>
    </location>
</feature>
<gene>
    <name evidence="8" type="ORF">DFH94DRAFT_670627</name>
</gene>
<feature type="compositionally biased region" description="Acidic residues" evidence="6">
    <location>
        <begin position="432"/>
        <end position="458"/>
    </location>
</feature>
<reference evidence="8" key="2">
    <citation type="journal article" date="2020" name="Nat. Commun.">
        <title>Large-scale genome sequencing of mycorrhizal fungi provides insights into the early evolution of symbiotic traits.</title>
        <authorList>
            <person name="Miyauchi S."/>
            <person name="Kiss E."/>
            <person name="Kuo A."/>
            <person name="Drula E."/>
            <person name="Kohler A."/>
            <person name="Sanchez-Garcia M."/>
            <person name="Morin E."/>
            <person name="Andreopoulos B."/>
            <person name="Barry K.W."/>
            <person name="Bonito G."/>
            <person name="Buee M."/>
            <person name="Carver A."/>
            <person name="Chen C."/>
            <person name="Cichocki N."/>
            <person name="Clum A."/>
            <person name="Culley D."/>
            <person name="Crous P.W."/>
            <person name="Fauchery L."/>
            <person name="Girlanda M."/>
            <person name="Hayes R.D."/>
            <person name="Keri Z."/>
            <person name="LaButti K."/>
            <person name="Lipzen A."/>
            <person name="Lombard V."/>
            <person name="Magnuson J."/>
            <person name="Maillard F."/>
            <person name="Murat C."/>
            <person name="Nolan M."/>
            <person name="Ohm R.A."/>
            <person name="Pangilinan J."/>
            <person name="Pereira M.F."/>
            <person name="Perotto S."/>
            <person name="Peter M."/>
            <person name="Pfister S."/>
            <person name="Riley R."/>
            <person name="Sitrit Y."/>
            <person name="Stielow J.B."/>
            <person name="Szollosi G."/>
            <person name="Zifcakova L."/>
            <person name="Stursova M."/>
            <person name="Spatafora J.W."/>
            <person name="Tedersoo L."/>
            <person name="Vaario L.M."/>
            <person name="Yamada A."/>
            <person name="Yan M."/>
            <person name="Wang P."/>
            <person name="Xu J."/>
            <person name="Bruns T."/>
            <person name="Baldrian P."/>
            <person name="Vilgalys R."/>
            <person name="Dunand C."/>
            <person name="Henrissat B."/>
            <person name="Grigoriev I.V."/>
            <person name="Hibbett D."/>
            <person name="Nagy L.G."/>
            <person name="Martin F.M."/>
        </authorList>
    </citation>
    <scope>NUCLEOTIDE SEQUENCE</scope>
    <source>
        <strain evidence="8">Prilba</strain>
    </source>
</reference>
<dbReference type="SMART" id="SM01370">
    <property type="entry name" value="TAFII55_N"/>
    <property type="match status" value="1"/>
</dbReference>
<dbReference type="InterPro" id="IPR006751">
    <property type="entry name" value="TAFII55_prot_cons_reg"/>
</dbReference>
<dbReference type="GO" id="GO:0051123">
    <property type="term" value="P:RNA polymerase II preinitiation complex assembly"/>
    <property type="evidence" value="ECO:0007669"/>
    <property type="project" value="TreeGrafter"/>
</dbReference>
<feature type="compositionally biased region" description="Low complexity" evidence="6">
    <location>
        <begin position="25"/>
        <end position="39"/>
    </location>
</feature>
<dbReference type="AlphaFoldDB" id="A0A9P5MTE6"/>
<feature type="region of interest" description="Disordered" evidence="6">
    <location>
        <begin position="425"/>
        <end position="501"/>
    </location>
</feature>
<dbReference type="PANTHER" id="PTHR12228">
    <property type="entry name" value="TRANSCRIPTION INITIATION FACTOR TFIID 55 KD SUBUNIT-RELATED"/>
    <property type="match status" value="1"/>
</dbReference>
<keyword evidence="4" id="KW-0804">Transcription</keyword>
<comment type="caution">
    <text evidence="8">The sequence shown here is derived from an EMBL/GenBank/DDBJ whole genome shotgun (WGS) entry which is preliminary data.</text>
</comment>
<evidence type="ECO:0000313" key="8">
    <source>
        <dbReference type="EMBL" id="KAF8478394.1"/>
    </source>
</evidence>
<evidence type="ECO:0000256" key="5">
    <source>
        <dbReference type="ARBA" id="ARBA00023242"/>
    </source>
</evidence>
<name>A0A9P5MTE6_9AGAM</name>
<feature type="region of interest" description="Disordered" evidence="6">
    <location>
        <begin position="290"/>
        <end position="369"/>
    </location>
</feature>
<accession>A0A9P5MTE6</accession>
<evidence type="ECO:0000313" key="9">
    <source>
        <dbReference type="Proteomes" id="UP000759537"/>
    </source>
</evidence>
<feature type="region of interest" description="Disordered" evidence="6">
    <location>
        <begin position="1"/>
        <end position="70"/>
    </location>
</feature>
<sequence length="501" mass="55367">MEEDLIVVDDLDSNAQDAAGPSKIAAGAQPTQAAATGRPQRAATLRARRQSSPAYSDGGDATSARAMRSSAKAKAAPKLKLKLSEKTAALAPGMSFLGPYDRELDSDDEELSFEEQFILRMPPGEDCSKLREMVAAREISPDVWFKFKDSRRAVFHMADNMYSAKLVDLPCVIEAQKTLDSKRMFKVADICQMLLVEQKIFSEEVVSNQKSFNIDDFIWPHGVTPPLHHVRKRRFRRRVNRRTIESVEQEVERLLEQDALADDVKYEVLDNVNPDLSDSEFIEQDDGLEAQTPGAHSEHGDAGTPGGGADDSDDDEGEADGDIDEELAAELDRELEGDDEDEDEDDESEDEDEEDEDEDDETQQARQLLNEEIADLEFAVRKKEAEVASTGNPLIRKRFEDALKKLRADLEVKMGQKDEIIEMVRLRKAGEPEPDEGEAGDDPEGDDGVDPEEAEDREEAGPLPMQGIEIPAVIQLNGAEGAQLPPPDGDLFGPEDGMDIG</sequence>
<dbReference type="InterPro" id="IPR037817">
    <property type="entry name" value="TAF7"/>
</dbReference>
<dbReference type="GO" id="GO:0016251">
    <property type="term" value="F:RNA polymerase II general transcription initiation factor activity"/>
    <property type="evidence" value="ECO:0007669"/>
    <property type="project" value="TreeGrafter"/>
</dbReference>
<dbReference type="EMBL" id="WHVB01000011">
    <property type="protein sequence ID" value="KAF8478394.1"/>
    <property type="molecule type" value="Genomic_DNA"/>
</dbReference>
<protein>
    <submittedName>
        <fullName evidence="8">TAFII55 protein conserved region-domain-containing protein</fullName>
    </submittedName>
</protein>